<evidence type="ECO:0000256" key="1">
    <source>
        <dbReference type="SAM" id="Phobius"/>
    </source>
</evidence>
<accession>A0A4Y2DTL1</accession>
<evidence type="ECO:0000313" key="2">
    <source>
        <dbReference type="EMBL" id="GBM20193.1"/>
    </source>
</evidence>
<sequence length="159" mass="18486">MSVCRRPDLRSQRPKSIFFITQENRALARFRRLSKIPSPRYSILALFLTLIFLPLGERSENLSTNPRQFCRWSLFQRPIIGSLPLGPFPCRKWVLWPINHFHICHSGYFVGVLTSGPLLIGWTLVSLCRRFNEMSVVDRLDFPPRHLLCSVTHGMGKSY</sequence>
<name>A0A4Y2DTL1_ARAVE</name>
<feature type="transmembrane region" description="Helical" evidence="1">
    <location>
        <begin position="39"/>
        <end position="56"/>
    </location>
</feature>
<evidence type="ECO:0000313" key="4">
    <source>
        <dbReference type="Proteomes" id="UP000499080"/>
    </source>
</evidence>
<dbReference type="Proteomes" id="UP000499080">
    <property type="component" value="Unassembled WGS sequence"/>
</dbReference>
<dbReference type="EMBL" id="BGPR01090665">
    <property type="protein sequence ID" value="GBM20193.1"/>
    <property type="molecule type" value="Genomic_DNA"/>
</dbReference>
<protein>
    <submittedName>
        <fullName evidence="2">Uncharacterized protein</fullName>
    </submittedName>
</protein>
<keyword evidence="4" id="KW-1185">Reference proteome</keyword>
<organism evidence="2 4">
    <name type="scientific">Araneus ventricosus</name>
    <name type="common">Orbweaver spider</name>
    <name type="synonym">Epeira ventricosa</name>
    <dbReference type="NCBI Taxonomy" id="182803"/>
    <lineage>
        <taxon>Eukaryota</taxon>
        <taxon>Metazoa</taxon>
        <taxon>Ecdysozoa</taxon>
        <taxon>Arthropoda</taxon>
        <taxon>Chelicerata</taxon>
        <taxon>Arachnida</taxon>
        <taxon>Araneae</taxon>
        <taxon>Araneomorphae</taxon>
        <taxon>Entelegynae</taxon>
        <taxon>Araneoidea</taxon>
        <taxon>Araneidae</taxon>
        <taxon>Araneus</taxon>
    </lineage>
</organism>
<gene>
    <name evidence="2" type="ORF">AVEN_101590_1</name>
    <name evidence="3" type="ORF">AVEN_67536_1</name>
</gene>
<keyword evidence="1" id="KW-1133">Transmembrane helix</keyword>
<keyword evidence="1" id="KW-0812">Transmembrane</keyword>
<dbReference type="AlphaFoldDB" id="A0A4Y2DTL1"/>
<reference evidence="2 4" key="1">
    <citation type="journal article" date="2019" name="Sci. Rep.">
        <title>Orb-weaving spider Araneus ventricosus genome elucidates the spidroin gene catalogue.</title>
        <authorList>
            <person name="Kono N."/>
            <person name="Nakamura H."/>
            <person name="Ohtoshi R."/>
            <person name="Moran D.A.P."/>
            <person name="Shinohara A."/>
            <person name="Yoshida Y."/>
            <person name="Fujiwara M."/>
            <person name="Mori M."/>
            <person name="Tomita M."/>
            <person name="Arakawa K."/>
        </authorList>
    </citation>
    <scope>NUCLEOTIDE SEQUENCE [LARGE SCALE GENOMIC DNA]</scope>
</reference>
<proteinExistence type="predicted"/>
<keyword evidence="1" id="KW-0472">Membrane</keyword>
<comment type="caution">
    <text evidence="2">The sequence shown here is derived from an EMBL/GenBank/DDBJ whole genome shotgun (WGS) entry which is preliminary data.</text>
</comment>
<feature type="transmembrane region" description="Helical" evidence="1">
    <location>
        <begin position="106"/>
        <end position="125"/>
    </location>
</feature>
<dbReference type="EMBL" id="BGPR01090671">
    <property type="protein sequence ID" value="GBM20219.1"/>
    <property type="molecule type" value="Genomic_DNA"/>
</dbReference>
<evidence type="ECO:0000313" key="3">
    <source>
        <dbReference type="EMBL" id="GBM20219.1"/>
    </source>
</evidence>